<dbReference type="InterPro" id="IPR013324">
    <property type="entry name" value="RNA_pol_sigma_r3/r4-like"/>
</dbReference>
<dbReference type="InterPro" id="IPR052704">
    <property type="entry name" value="ECF_Sigma-70_Domain"/>
</dbReference>
<proteinExistence type="predicted"/>
<dbReference type="InterPro" id="IPR036388">
    <property type="entry name" value="WH-like_DNA-bd_sf"/>
</dbReference>
<dbReference type="GO" id="GO:0016987">
    <property type="term" value="F:sigma factor activity"/>
    <property type="evidence" value="ECO:0007669"/>
    <property type="project" value="InterPro"/>
</dbReference>
<name>A0A4Y5Z3Q0_9GAMM</name>
<dbReference type="GO" id="GO:0006352">
    <property type="term" value="P:DNA-templated transcription initiation"/>
    <property type="evidence" value="ECO:0007669"/>
    <property type="project" value="InterPro"/>
</dbReference>
<dbReference type="KEGG" id="lpy:FIV34_12790"/>
<protein>
    <recommendedName>
        <fullName evidence="1">RNA polymerase sigma factor 70 region 4 type 2 domain-containing protein</fullName>
    </recommendedName>
</protein>
<dbReference type="Proteomes" id="UP000316093">
    <property type="component" value="Chromosome"/>
</dbReference>
<dbReference type="OrthoDB" id="6042907at2"/>
<dbReference type="EMBL" id="CP041046">
    <property type="protein sequence ID" value="QDE40030.1"/>
    <property type="molecule type" value="Genomic_DNA"/>
</dbReference>
<sequence>MSQARGLSRLFCMETHDRVWIEFLAALEQLPPLARLAFLLNDVLGQSPDDIAALLGHDAATCRQLVDDARSRLRALHAGGHGDTA</sequence>
<evidence type="ECO:0000313" key="3">
    <source>
        <dbReference type="Proteomes" id="UP000316093"/>
    </source>
</evidence>
<dbReference type="Pfam" id="PF08281">
    <property type="entry name" value="Sigma70_r4_2"/>
    <property type="match status" value="1"/>
</dbReference>
<dbReference type="SUPFAM" id="SSF88659">
    <property type="entry name" value="Sigma3 and sigma4 domains of RNA polymerase sigma factors"/>
    <property type="match status" value="1"/>
</dbReference>
<dbReference type="Gene3D" id="1.10.10.10">
    <property type="entry name" value="Winged helix-like DNA-binding domain superfamily/Winged helix DNA-binding domain"/>
    <property type="match status" value="1"/>
</dbReference>
<dbReference type="GO" id="GO:0003677">
    <property type="term" value="F:DNA binding"/>
    <property type="evidence" value="ECO:0007669"/>
    <property type="project" value="InterPro"/>
</dbReference>
<dbReference type="RefSeq" id="WP_139983345.1">
    <property type="nucleotide sequence ID" value="NZ_CP041046.1"/>
</dbReference>
<dbReference type="AlphaFoldDB" id="A0A4Y5Z3Q0"/>
<feature type="domain" description="RNA polymerase sigma factor 70 region 4 type 2" evidence="1">
    <location>
        <begin position="22"/>
        <end position="73"/>
    </location>
</feature>
<gene>
    <name evidence="2" type="ORF">FIV34_12790</name>
</gene>
<accession>A0A4Y5Z3Q0</accession>
<organism evidence="2 3">
    <name type="scientific">Luteibacter pinisoli</name>
    <dbReference type="NCBI Taxonomy" id="2589080"/>
    <lineage>
        <taxon>Bacteria</taxon>
        <taxon>Pseudomonadati</taxon>
        <taxon>Pseudomonadota</taxon>
        <taxon>Gammaproteobacteria</taxon>
        <taxon>Lysobacterales</taxon>
        <taxon>Rhodanobacteraceae</taxon>
        <taxon>Luteibacter</taxon>
    </lineage>
</organism>
<dbReference type="InterPro" id="IPR013249">
    <property type="entry name" value="RNA_pol_sigma70_r4_t2"/>
</dbReference>
<keyword evidence="3" id="KW-1185">Reference proteome</keyword>
<dbReference type="PANTHER" id="PTHR30173:SF43">
    <property type="entry name" value="ECF RNA POLYMERASE SIGMA FACTOR SIGI-RELATED"/>
    <property type="match status" value="1"/>
</dbReference>
<reference evidence="2 3" key="1">
    <citation type="submission" date="2019-06" db="EMBL/GenBank/DDBJ databases">
        <title>A complete genome sequence for Luteibacter pinisoli MAH-14.</title>
        <authorList>
            <person name="Baltrus D.A."/>
        </authorList>
    </citation>
    <scope>NUCLEOTIDE SEQUENCE [LARGE SCALE GENOMIC DNA]</scope>
    <source>
        <strain evidence="2 3">MAH-14</strain>
    </source>
</reference>
<dbReference type="PANTHER" id="PTHR30173">
    <property type="entry name" value="SIGMA 19 FACTOR"/>
    <property type="match status" value="1"/>
</dbReference>
<evidence type="ECO:0000259" key="1">
    <source>
        <dbReference type="Pfam" id="PF08281"/>
    </source>
</evidence>
<evidence type="ECO:0000313" key="2">
    <source>
        <dbReference type="EMBL" id="QDE40030.1"/>
    </source>
</evidence>